<dbReference type="EMBL" id="SHNP01000003">
    <property type="protein sequence ID" value="MCX2973830.1"/>
    <property type="molecule type" value="Genomic_DNA"/>
</dbReference>
<comment type="caution">
    <text evidence="4">The sequence shown here is derived from an EMBL/GenBank/DDBJ whole genome shotgun (WGS) entry which is preliminary data.</text>
</comment>
<reference evidence="4" key="1">
    <citation type="submission" date="2019-02" db="EMBL/GenBank/DDBJ databases">
        <authorList>
            <person name="Li S.-H."/>
        </authorList>
    </citation>
    <scope>NUCLEOTIDE SEQUENCE</scope>
    <source>
        <strain evidence="4">IMCC8485</strain>
    </source>
</reference>
<feature type="coiled-coil region" evidence="1">
    <location>
        <begin position="180"/>
        <end position="245"/>
    </location>
</feature>
<dbReference type="InterPro" id="IPR016047">
    <property type="entry name" value="M23ase_b-sheet_dom"/>
</dbReference>
<protein>
    <recommendedName>
        <fullName evidence="3">M23ase beta-sheet core domain-containing protein</fullName>
    </recommendedName>
</protein>
<evidence type="ECO:0000313" key="4">
    <source>
        <dbReference type="EMBL" id="MCX2973830.1"/>
    </source>
</evidence>
<accession>A0ABT3SV88</accession>
<dbReference type="SUPFAM" id="SSF51261">
    <property type="entry name" value="Duplicated hybrid motif"/>
    <property type="match status" value="1"/>
</dbReference>
<evidence type="ECO:0000259" key="3">
    <source>
        <dbReference type="Pfam" id="PF01551"/>
    </source>
</evidence>
<evidence type="ECO:0000256" key="1">
    <source>
        <dbReference type="SAM" id="Coils"/>
    </source>
</evidence>
<dbReference type="CDD" id="cd12797">
    <property type="entry name" value="M23_peptidase"/>
    <property type="match status" value="1"/>
</dbReference>
<dbReference type="Gene3D" id="2.70.70.10">
    <property type="entry name" value="Glucose Permease (Domain IIA)"/>
    <property type="match status" value="1"/>
</dbReference>
<keyword evidence="1" id="KW-0175">Coiled coil</keyword>
<evidence type="ECO:0000313" key="5">
    <source>
        <dbReference type="Proteomes" id="UP001143307"/>
    </source>
</evidence>
<evidence type="ECO:0000256" key="2">
    <source>
        <dbReference type="SAM" id="SignalP"/>
    </source>
</evidence>
<feature type="domain" description="M23ase beta-sheet core" evidence="3">
    <location>
        <begin position="285"/>
        <end position="378"/>
    </location>
</feature>
<dbReference type="Proteomes" id="UP001143307">
    <property type="component" value="Unassembled WGS sequence"/>
</dbReference>
<name>A0ABT3SV88_9GAMM</name>
<feature type="chain" id="PRO_5046861799" description="M23ase beta-sheet core domain-containing protein" evidence="2">
    <location>
        <begin position="26"/>
        <end position="384"/>
    </location>
</feature>
<keyword evidence="2" id="KW-0732">Signal</keyword>
<proteinExistence type="predicted"/>
<organism evidence="4 5">
    <name type="scientific">Candidatus Seongchinamella marina</name>
    <dbReference type="NCBI Taxonomy" id="2518990"/>
    <lineage>
        <taxon>Bacteria</taxon>
        <taxon>Pseudomonadati</taxon>
        <taxon>Pseudomonadota</taxon>
        <taxon>Gammaproteobacteria</taxon>
        <taxon>Cellvibrionales</taxon>
        <taxon>Halieaceae</taxon>
        <taxon>Seongchinamella</taxon>
    </lineage>
</organism>
<dbReference type="PANTHER" id="PTHR21666">
    <property type="entry name" value="PEPTIDASE-RELATED"/>
    <property type="match status" value="1"/>
</dbReference>
<feature type="signal peptide" evidence="2">
    <location>
        <begin position="1"/>
        <end position="25"/>
    </location>
</feature>
<sequence>MRSLLPAVLMLLAMVALLAPENARAQSDEEKASAQLQALRSDISRINREISSANKRKNTLQAQLREAELKQSGISRDINRTNKAIANQQSELAELRQEKTSLEQARDQQQSRIAMELRTAWQMGQQGQIKVLLNQESPDTVARVMAYYRYFFRARNELLNEFRETLVALQGTEERIATTLGQLEQRQTDLEKQQQALSRAQQTRHAAVAKLNDSIKGKGAELKKMEADQKELQQLLDAIREAVVNLQVPENYQPFQSAKSKMPWPVPGRASARFGSSRNQGKMKWQGVTIPAPAGTPVKAIHHGRVVYADWLRGMGLLLIIEHGDGFMSLYAHNQTLLRDVGEWVSAETPISTVGDSGGLTKPALYFEVRKKGKPVNPAHWCRR</sequence>
<feature type="coiled-coil region" evidence="1">
    <location>
        <begin position="22"/>
        <end position="112"/>
    </location>
</feature>
<dbReference type="PANTHER" id="PTHR21666:SF270">
    <property type="entry name" value="MUREIN HYDROLASE ACTIVATOR ENVC"/>
    <property type="match status" value="1"/>
</dbReference>
<gene>
    <name evidence="4" type="ORF">EYC87_09595</name>
</gene>
<keyword evidence="5" id="KW-1185">Reference proteome</keyword>
<dbReference type="RefSeq" id="WP_279252676.1">
    <property type="nucleotide sequence ID" value="NZ_SHNP01000003.1"/>
</dbReference>
<dbReference type="Gene3D" id="6.10.250.3150">
    <property type="match status" value="1"/>
</dbReference>
<dbReference type="InterPro" id="IPR050570">
    <property type="entry name" value="Cell_wall_metabolism_enzyme"/>
</dbReference>
<dbReference type="Pfam" id="PF01551">
    <property type="entry name" value="Peptidase_M23"/>
    <property type="match status" value="1"/>
</dbReference>
<dbReference type="InterPro" id="IPR011055">
    <property type="entry name" value="Dup_hybrid_motif"/>
</dbReference>